<proteinExistence type="predicted"/>
<protein>
    <recommendedName>
        <fullName evidence="1">DUF6472 domain-containing protein</fullName>
    </recommendedName>
</protein>
<feature type="domain" description="DUF6472" evidence="1">
    <location>
        <begin position="5"/>
        <end position="59"/>
    </location>
</feature>
<dbReference type="RefSeq" id="WP_187333577.1">
    <property type="nucleotide sequence ID" value="NZ_CP060490.1"/>
</dbReference>
<evidence type="ECO:0000313" key="2">
    <source>
        <dbReference type="EMBL" id="QNL45060.1"/>
    </source>
</evidence>
<gene>
    <name evidence="2" type="ORF">H8790_03205</name>
</gene>
<dbReference type="KEGG" id="ohi:H8790_03205"/>
<reference evidence="2 3" key="1">
    <citation type="submission" date="2020-08" db="EMBL/GenBank/DDBJ databases">
        <authorList>
            <person name="Liu C."/>
            <person name="Sun Q."/>
        </authorList>
    </citation>
    <scope>NUCLEOTIDE SEQUENCE [LARGE SCALE GENOMIC DNA]</scope>
    <source>
        <strain evidence="2 3">NSJ-62</strain>
    </source>
</reference>
<dbReference type="InterPro" id="IPR045525">
    <property type="entry name" value="DUF6472"/>
</dbReference>
<evidence type="ECO:0000313" key="3">
    <source>
        <dbReference type="Proteomes" id="UP000515960"/>
    </source>
</evidence>
<dbReference type="Proteomes" id="UP000515960">
    <property type="component" value="Chromosome"/>
</dbReference>
<sequence length="59" mass="7102">MAGRSKCEDCFHYDYDEELDSYVCEMDLDEDEMARFLQAEVDRCPYYQPGDDYTLARRQ</sequence>
<dbReference type="EMBL" id="CP060490">
    <property type="protein sequence ID" value="QNL45060.1"/>
    <property type="molecule type" value="Genomic_DNA"/>
</dbReference>
<name>A0A7G9B679_9FIRM</name>
<keyword evidence="3" id="KW-1185">Reference proteome</keyword>
<dbReference type="AlphaFoldDB" id="A0A7G9B679"/>
<accession>A0A7G9B679</accession>
<organism evidence="2 3">
    <name type="scientific">Oscillibacter hominis</name>
    <dbReference type="NCBI Taxonomy" id="2763056"/>
    <lineage>
        <taxon>Bacteria</taxon>
        <taxon>Bacillati</taxon>
        <taxon>Bacillota</taxon>
        <taxon>Clostridia</taxon>
        <taxon>Eubacteriales</taxon>
        <taxon>Oscillospiraceae</taxon>
        <taxon>Oscillibacter</taxon>
    </lineage>
</organism>
<dbReference type="Pfam" id="PF20076">
    <property type="entry name" value="DUF6472"/>
    <property type="match status" value="1"/>
</dbReference>
<evidence type="ECO:0000259" key="1">
    <source>
        <dbReference type="Pfam" id="PF20076"/>
    </source>
</evidence>